<feature type="region of interest" description="Disordered" evidence="1">
    <location>
        <begin position="71"/>
        <end position="92"/>
    </location>
</feature>
<evidence type="ECO:0000256" key="1">
    <source>
        <dbReference type="SAM" id="MobiDB-lite"/>
    </source>
</evidence>
<dbReference type="EMBL" id="JAEHFJ010000006">
    <property type="protein sequence ID" value="MBJ2175227.1"/>
    <property type="molecule type" value="Genomic_DNA"/>
</dbReference>
<dbReference type="Proteomes" id="UP000623301">
    <property type="component" value="Unassembled WGS sequence"/>
</dbReference>
<evidence type="ECO:0000313" key="2">
    <source>
        <dbReference type="EMBL" id="MBJ2175227.1"/>
    </source>
</evidence>
<feature type="compositionally biased region" description="Basic and acidic residues" evidence="1">
    <location>
        <begin position="77"/>
        <end position="92"/>
    </location>
</feature>
<sequence length="92" mass="10555">MKKILQKIMNKLINSCKKTTELIDKEAISKLTLTEKAQLQLHKSMCKTCDAYAHRSKFLDNAIGKLFNHNAPHNKTKLSDDSKSKILEKLKK</sequence>
<comment type="caution">
    <text evidence="2">The sequence shown here is derived from an EMBL/GenBank/DDBJ whole genome shotgun (WGS) entry which is preliminary data.</text>
</comment>
<name>A0ABS0WTA7_9FLAO</name>
<evidence type="ECO:0000313" key="3">
    <source>
        <dbReference type="Proteomes" id="UP000623301"/>
    </source>
</evidence>
<accession>A0ABS0WTA7</accession>
<proteinExistence type="predicted"/>
<reference evidence="2 3" key="1">
    <citation type="submission" date="2020-12" db="EMBL/GenBank/DDBJ databases">
        <title>Aureibaculum luteum sp. nov. and Aureibaculum flavum sp. nov., novel members of the family Flavobacteriaceae isolated from Antarctic intertidal sediments.</title>
        <authorList>
            <person name="He X."/>
            <person name="Zhang X."/>
        </authorList>
    </citation>
    <scope>NUCLEOTIDE SEQUENCE [LARGE SCALE GENOMIC DNA]</scope>
    <source>
        <strain evidence="2 3">A20</strain>
    </source>
</reference>
<evidence type="ECO:0008006" key="4">
    <source>
        <dbReference type="Google" id="ProtNLM"/>
    </source>
</evidence>
<dbReference type="RefSeq" id="WP_198841907.1">
    <property type="nucleotide sequence ID" value="NZ_JAEHFJ010000006.1"/>
</dbReference>
<gene>
    <name evidence="2" type="ORF">JBL43_13320</name>
</gene>
<organism evidence="2 3">
    <name type="scientific">Aureibaculum flavum</name>
    <dbReference type="NCBI Taxonomy" id="2795986"/>
    <lineage>
        <taxon>Bacteria</taxon>
        <taxon>Pseudomonadati</taxon>
        <taxon>Bacteroidota</taxon>
        <taxon>Flavobacteriia</taxon>
        <taxon>Flavobacteriales</taxon>
        <taxon>Flavobacteriaceae</taxon>
        <taxon>Aureibaculum</taxon>
    </lineage>
</organism>
<protein>
    <recommendedName>
        <fullName evidence="4">Zf-HC2 domain-containing protein</fullName>
    </recommendedName>
</protein>
<keyword evidence="3" id="KW-1185">Reference proteome</keyword>